<dbReference type="InterPro" id="IPR000417">
    <property type="entry name" value="Hyethyz_kinase"/>
</dbReference>
<dbReference type="GO" id="GO:0009229">
    <property type="term" value="P:thiamine diphosphate biosynthetic process"/>
    <property type="evidence" value="ECO:0007669"/>
    <property type="project" value="UniProtKB-UniPathway"/>
</dbReference>
<feature type="domain" description="Thiamine phosphate synthase/TenI" evidence="18">
    <location>
        <begin position="9"/>
        <end position="201"/>
    </location>
</feature>
<keyword evidence="12" id="KW-0784">Thiamine biosynthesis</keyword>
<keyword evidence="9" id="KW-0418">Kinase</keyword>
<comment type="similarity">
    <text evidence="17">In the N-terminal section; belongs to the thiamine-phosphate synthase family.</text>
</comment>
<dbReference type="Pfam" id="PF02110">
    <property type="entry name" value="HK"/>
    <property type="match status" value="1"/>
</dbReference>
<evidence type="ECO:0000256" key="9">
    <source>
        <dbReference type="ARBA" id="ARBA00022777"/>
    </source>
</evidence>
<dbReference type="EMBL" id="JAACJM010000085">
    <property type="protein sequence ID" value="KAF5348667.1"/>
    <property type="molecule type" value="Genomic_DNA"/>
</dbReference>
<evidence type="ECO:0000256" key="5">
    <source>
        <dbReference type="ARBA" id="ARBA00005165"/>
    </source>
</evidence>
<evidence type="ECO:0000256" key="15">
    <source>
        <dbReference type="ARBA" id="ARBA00047883"/>
    </source>
</evidence>
<comment type="caution">
    <text evidence="19">The sequence shown here is derived from an EMBL/GenBank/DDBJ whole genome shotgun (WGS) entry which is preliminary data.</text>
</comment>
<evidence type="ECO:0000259" key="18">
    <source>
        <dbReference type="Pfam" id="PF02581"/>
    </source>
</evidence>
<keyword evidence="8" id="KW-0547">Nucleotide-binding</keyword>
<name>A0A8H5CXZ7_9AGAR</name>
<dbReference type="CDD" id="cd01170">
    <property type="entry name" value="THZ_kinase"/>
    <property type="match status" value="1"/>
</dbReference>
<dbReference type="InterPro" id="IPR013785">
    <property type="entry name" value="Aldolase_TIM"/>
</dbReference>
<dbReference type="Gene3D" id="3.40.1190.20">
    <property type="match status" value="1"/>
</dbReference>
<evidence type="ECO:0000256" key="17">
    <source>
        <dbReference type="ARBA" id="ARBA00061283"/>
    </source>
</evidence>
<dbReference type="GO" id="GO:0004789">
    <property type="term" value="F:thiamine-phosphate diphosphorylase activity"/>
    <property type="evidence" value="ECO:0007669"/>
    <property type="project" value="UniProtKB-EC"/>
</dbReference>
<comment type="similarity">
    <text evidence="16">In the C-terminal section; belongs to the Thz kinase family.</text>
</comment>
<dbReference type="InterPro" id="IPR036206">
    <property type="entry name" value="ThiamineP_synth_sf"/>
</dbReference>
<comment type="pathway">
    <text evidence="5">Cofactor biosynthesis; thiamine diphosphate biosynthesis; thiamine phosphate from 4-amino-2-methyl-5-diphosphomethylpyrimidine and 4-methyl-5-(2-phosphoethyl)-thiazole: step 1/1.</text>
</comment>
<sequence length="517" mass="54063">MTRTIDYSLYLVTGRELLPQGKDYFESLEESLQGGVTVVQIREKKAETAEFLDIALKSKAICDRYNVPLIINDRIDIALAIDADGIHVGQTDMPVSMARKLLPQKCIIGVSCNNKEELQKALENGADYVGIGAIYATQTKDLTKPLVGVRGIGPLLQMLDGTSVKAVAIGGINSKNVLRVLHGSVSGTGHSLDGIAVVSAIVALNQPRQAASELSEILSEFKKGPSIFHGMSSAANGHTTDSITSGVVSLMNQIRTLNPLVHQITNSVVTAQSANITISIGASPIMATAVDEMSDLATICGALLVNIGTLTPPACAGMLAAGCHVNTWKKPIVFDPVGVDLLNKWQPSVIKGNAGELAALAGSIEVTSKGVDTVGNGFEDPVGFVTALARRERCIVVLTGKTDYVSDGHTCAVLDNGHEFLGKMTGSGCATGSCIASFCAVASASAQTEGQSLRGVLAKGDMFLASIAGILVFNVAAELAAARDDVKGPGTFFPALIDELTSLTPEVVQEHIKIKIV</sequence>
<comment type="function">
    <text evidence="3">Condenses 4-methyl-5-(beta-hydroxyethyl)thiazole monophosphate (THZ-P) and 2-methyl-4-amino-5-hydroxymethyl pyrimidine pyrophosphate (HMP-PP) to form thiamine monophosphate (TMP).</text>
</comment>
<organism evidence="19 20">
    <name type="scientific">Tetrapyrgos nigripes</name>
    <dbReference type="NCBI Taxonomy" id="182062"/>
    <lineage>
        <taxon>Eukaryota</taxon>
        <taxon>Fungi</taxon>
        <taxon>Dikarya</taxon>
        <taxon>Basidiomycota</taxon>
        <taxon>Agaricomycotina</taxon>
        <taxon>Agaricomycetes</taxon>
        <taxon>Agaricomycetidae</taxon>
        <taxon>Agaricales</taxon>
        <taxon>Marasmiineae</taxon>
        <taxon>Marasmiaceae</taxon>
        <taxon>Tetrapyrgos</taxon>
    </lineage>
</organism>
<evidence type="ECO:0000256" key="3">
    <source>
        <dbReference type="ARBA" id="ARBA00003814"/>
    </source>
</evidence>
<dbReference type="CDD" id="cd00564">
    <property type="entry name" value="TMP_TenI"/>
    <property type="match status" value="1"/>
</dbReference>
<dbReference type="NCBIfam" id="NF006830">
    <property type="entry name" value="PRK09355.1"/>
    <property type="match status" value="1"/>
</dbReference>
<dbReference type="AlphaFoldDB" id="A0A8H5CXZ7"/>
<dbReference type="SUPFAM" id="SSF51391">
    <property type="entry name" value="Thiamin phosphate synthase"/>
    <property type="match status" value="1"/>
</dbReference>
<dbReference type="GO" id="GO:0000287">
    <property type="term" value="F:magnesium ion binding"/>
    <property type="evidence" value="ECO:0007669"/>
    <property type="project" value="InterPro"/>
</dbReference>
<dbReference type="InterPro" id="IPR022998">
    <property type="entry name" value="ThiamineP_synth_TenI"/>
</dbReference>
<dbReference type="PANTHER" id="PTHR20857:SF23">
    <property type="entry name" value="THIAMINE BIOSYNTHETIC BIFUNCTIONAL ENZYME"/>
    <property type="match status" value="1"/>
</dbReference>
<evidence type="ECO:0000313" key="20">
    <source>
        <dbReference type="Proteomes" id="UP000559256"/>
    </source>
</evidence>
<dbReference type="Pfam" id="PF02581">
    <property type="entry name" value="TMP-TENI"/>
    <property type="match status" value="1"/>
</dbReference>
<dbReference type="HAMAP" id="MF_00097">
    <property type="entry name" value="TMP_synthase"/>
    <property type="match status" value="1"/>
</dbReference>
<dbReference type="Gene3D" id="3.20.20.70">
    <property type="entry name" value="Aldolase class I"/>
    <property type="match status" value="1"/>
</dbReference>
<evidence type="ECO:0000256" key="7">
    <source>
        <dbReference type="ARBA" id="ARBA00022723"/>
    </source>
</evidence>
<evidence type="ECO:0000256" key="11">
    <source>
        <dbReference type="ARBA" id="ARBA00022842"/>
    </source>
</evidence>
<evidence type="ECO:0000256" key="8">
    <source>
        <dbReference type="ARBA" id="ARBA00022741"/>
    </source>
</evidence>
<dbReference type="PRINTS" id="PR01099">
    <property type="entry name" value="HYETHTZKNASE"/>
</dbReference>
<dbReference type="GO" id="GO:0005524">
    <property type="term" value="F:ATP binding"/>
    <property type="evidence" value="ECO:0007669"/>
    <property type="project" value="UniProtKB-KW"/>
</dbReference>
<comment type="catalytic activity">
    <reaction evidence="15">
        <text>2-[(2R,5Z)-2-carboxy-4-methylthiazol-5(2H)-ylidene]ethyl phosphate + 4-amino-2-methyl-5-(diphosphooxymethyl)pyrimidine + 2 H(+) = thiamine phosphate + CO2 + diphosphate</text>
        <dbReference type="Rhea" id="RHEA:47844"/>
        <dbReference type="ChEBI" id="CHEBI:15378"/>
        <dbReference type="ChEBI" id="CHEBI:16526"/>
        <dbReference type="ChEBI" id="CHEBI:33019"/>
        <dbReference type="ChEBI" id="CHEBI:37575"/>
        <dbReference type="ChEBI" id="CHEBI:57841"/>
        <dbReference type="ChEBI" id="CHEBI:62899"/>
        <dbReference type="EC" id="2.5.1.3"/>
    </reaction>
</comment>
<comment type="catalytic activity">
    <reaction evidence="13">
        <text>4-methyl-5-(2-phosphooxyethyl)-thiazole + 4-amino-2-methyl-5-(diphosphooxymethyl)pyrimidine + H(+) = thiamine phosphate + diphosphate</text>
        <dbReference type="Rhea" id="RHEA:22328"/>
        <dbReference type="ChEBI" id="CHEBI:15378"/>
        <dbReference type="ChEBI" id="CHEBI:33019"/>
        <dbReference type="ChEBI" id="CHEBI:37575"/>
        <dbReference type="ChEBI" id="CHEBI:57841"/>
        <dbReference type="ChEBI" id="CHEBI:58296"/>
        <dbReference type="EC" id="2.5.1.3"/>
    </reaction>
</comment>
<protein>
    <recommendedName>
        <fullName evidence="18">Thiamine phosphate synthase/TenI domain-containing protein</fullName>
    </recommendedName>
</protein>
<evidence type="ECO:0000256" key="6">
    <source>
        <dbReference type="ARBA" id="ARBA00022679"/>
    </source>
</evidence>
<evidence type="ECO:0000256" key="4">
    <source>
        <dbReference type="ARBA" id="ARBA00004868"/>
    </source>
</evidence>
<dbReference type="GO" id="GO:0005737">
    <property type="term" value="C:cytoplasm"/>
    <property type="evidence" value="ECO:0007669"/>
    <property type="project" value="TreeGrafter"/>
</dbReference>
<dbReference type="FunFam" id="3.20.20.70:FF:000104">
    <property type="entry name" value="Thiamine biosynthetic bifunctional enzyme"/>
    <property type="match status" value="1"/>
</dbReference>
<dbReference type="InterPro" id="IPR029056">
    <property type="entry name" value="Ribokinase-like"/>
</dbReference>
<reference evidence="19 20" key="1">
    <citation type="journal article" date="2020" name="ISME J.">
        <title>Uncovering the hidden diversity of litter-decomposition mechanisms in mushroom-forming fungi.</title>
        <authorList>
            <person name="Floudas D."/>
            <person name="Bentzer J."/>
            <person name="Ahren D."/>
            <person name="Johansson T."/>
            <person name="Persson P."/>
            <person name="Tunlid A."/>
        </authorList>
    </citation>
    <scope>NUCLEOTIDE SEQUENCE [LARGE SCALE GENOMIC DNA]</scope>
    <source>
        <strain evidence="19 20">CBS 291.85</strain>
    </source>
</reference>
<keyword evidence="6" id="KW-0808">Transferase</keyword>
<dbReference type="OrthoDB" id="4994at2759"/>
<comment type="pathway">
    <text evidence="4">Cofactor biosynthesis; thiamine diphosphate biosynthesis; 4-methyl-5-(2-phosphoethyl)-thiazole from 5-(2-hydroxyethyl)-4-methylthiazole: step 1/1.</text>
</comment>
<evidence type="ECO:0000256" key="14">
    <source>
        <dbReference type="ARBA" id="ARBA00047851"/>
    </source>
</evidence>
<evidence type="ECO:0000256" key="10">
    <source>
        <dbReference type="ARBA" id="ARBA00022840"/>
    </source>
</evidence>
<dbReference type="Proteomes" id="UP000559256">
    <property type="component" value="Unassembled WGS sequence"/>
</dbReference>
<evidence type="ECO:0000256" key="1">
    <source>
        <dbReference type="ARBA" id="ARBA00001771"/>
    </source>
</evidence>
<comment type="cofactor">
    <cofactor evidence="2">
        <name>Mg(2+)</name>
        <dbReference type="ChEBI" id="CHEBI:18420"/>
    </cofactor>
</comment>
<comment type="catalytic activity">
    <reaction evidence="14">
        <text>2-(2-carboxy-4-methylthiazol-5-yl)ethyl phosphate + 4-amino-2-methyl-5-(diphosphooxymethyl)pyrimidine + 2 H(+) = thiamine phosphate + CO2 + diphosphate</text>
        <dbReference type="Rhea" id="RHEA:47848"/>
        <dbReference type="ChEBI" id="CHEBI:15378"/>
        <dbReference type="ChEBI" id="CHEBI:16526"/>
        <dbReference type="ChEBI" id="CHEBI:33019"/>
        <dbReference type="ChEBI" id="CHEBI:37575"/>
        <dbReference type="ChEBI" id="CHEBI:57841"/>
        <dbReference type="ChEBI" id="CHEBI:62890"/>
        <dbReference type="EC" id="2.5.1.3"/>
    </reaction>
</comment>
<dbReference type="GO" id="GO:0009228">
    <property type="term" value="P:thiamine biosynthetic process"/>
    <property type="evidence" value="ECO:0007669"/>
    <property type="project" value="UniProtKB-KW"/>
</dbReference>
<proteinExistence type="inferred from homology"/>
<evidence type="ECO:0000256" key="16">
    <source>
        <dbReference type="ARBA" id="ARBA00061146"/>
    </source>
</evidence>
<dbReference type="SUPFAM" id="SSF53613">
    <property type="entry name" value="Ribokinase-like"/>
    <property type="match status" value="1"/>
</dbReference>
<dbReference type="GO" id="GO:0004417">
    <property type="term" value="F:hydroxyethylthiazole kinase activity"/>
    <property type="evidence" value="ECO:0007669"/>
    <property type="project" value="UniProtKB-EC"/>
</dbReference>
<accession>A0A8H5CXZ7</accession>
<dbReference type="UniPathway" id="UPA00060">
    <property type="reaction ID" value="UER00139"/>
</dbReference>
<dbReference type="NCBIfam" id="TIGR00693">
    <property type="entry name" value="thiE"/>
    <property type="match status" value="1"/>
</dbReference>
<evidence type="ECO:0000313" key="19">
    <source>
        <dbReference type="EMBL" id="KAF5348667.1"/>
    </source>
</evidence>
<keyword evidence="7" id="KW-0479">Metal-binding</keyword>
<dbReference type="InterPro" id="IPR034291">
    <property type="entry name" value="TMP_synthase"/>
</dbReference>
<dbReference type="HAMAP" id="MF_00228">
    <property type="entry name" value="Thz_kinase"/>
    <property type="match status" value="1"/>
</dbReference>
<evidence type="ECO:0000256" key="12">
    <source>
        <dbReference type="ARBA" id="ARBA00022977"/>
    </source>
</evidence>
<dbReference type="PANTHER" id="PTHR20857">
    <property type="entry name" value="THIAMINE-PHOSPHATE PYROPHOSPHORYLASE"/>
    <property type="match status" value="1"/>
</dbReference>
<keyword evidence="11" id="KW-0460">Magnesium</keyword>
<keyword evidence="20" id="KW-1185">Reference proteome</keyword>
<evidence type="ECO:0000256" key="13">
    <source>
        <dbReference type="ARBA" id="ARBA00047334"/>
    </source>
</evidence>
<keyword evidence="10" id="KW-0067">ATP-binding</keyword>
<gene>
    <name evidence="19" type="ORF">D9758_006802</name>
</gene>
<evidence type="ECO:0000256" key="2">
    <source>
        <dbReference type="ARBA" id="ARBA00001946"/>
    </source>
</evidence>
<comment type="catalytic activity">
    <reaction evidence="1">
        <text>5-(2-hydroxyethyl)-4-methylthiazole + ATP = 4-methyl-5-(2-phosphooxyethyl)-thiazole + ADP + H(+)</text>
        <dbReference type="Rhea" id="RHEA:24212"/>
        <dbReference type="ChEBI" id="CHEBI:15378"/>
        <dbReference type="ChEBI" id="CHEBI:17957"/>
        <dbReference type="ChEBI" id="CHEBI:30616"/>
        <dbReference type="ChEBI" id="CHEBI:58296"/>
        <dbReference type="ChEBI" id="CHEBI:456216"/>
        <dbReference type="EC" id="2.7.1.50"/>
    </reaction>
</comment>